<feature type="transmembrane region" description="Helical" evidence="1">
    <location>
        <begin position="352"/>
        <end position="371"/>
    </location>
</feature>
<gene>
    <name evidence="2" type="ORF">DERP_010216</name>
</gene>
<feature type="transmembrane region" description="Helical" evidence="1">
    <location>
        <begin position="120"/>
        <end position="137"/>
    </location>
</feature>
<keyword evidence="1" id="KW-0812">Transmembrane</keyword>
<reference evidence="2 3" key="1">
    <citation type="journal article" date="2018" name="J. Allergy Clin. Immunol.">
        <title>High-quality assembly of Dermatophagoides pteronyssinus genome and transcriptome reveals a wide range of novel allergens.</title>
        <authorList>
            <person name="Liu X.Y."/>
            <person name="Yang K.Y."/>
            <person name="Wang M.Q."/>
            <person name="Kwok J.S."/>
            <person name="Zeng X."/>
            <person name="Yang Z."/>
            <person name="Xiao X.J."/>
            <person name="Lau C.P."/>
            <person name="Li Y."/>
            <person name="Huang Z.M."/>
            <person name="Ba J.G."/>
            <person name="Yim A.K."/>
            <person name="Ouyang C.Y."/>
            <person name="Ngai S.M."/>
            <person name="Chan T.F."/>
            <person name="Leung E.L."/>
            <person name="Liu L."/>
            <person name="Liu Z.G."/>
            <person name="Tsui S.K."/>
        </authorList>
    </citation>
    <scope>NUCLEOTIDE SEQUENCE [LARGE SCALE GENOMIC DNA]</scope>
    <source>
        <strain evidence="2">Derp</strain>
    </source>
</reference>
<feature type="transmembrane region" description="Helical" evidence="1">
    <location>
        <begin position="210"/>
        <end position="234"/>
    </location>
</feature>
<accession>A0ABQ8J725</accession>
<feature type="transmembrane region" description="Helical" evidence="1">
    <location>
        <begin position="254"/>
        <end position="273"/>
    </location>
</feature>
<organism evidence="2 3">
    <name type="scientific">Dermatophagoides pteronyssinus</name>
    <name type="common">European house dust mite</name>
    <dbReference type="NCBI Taxonomy" id="6956"/>
    <lineage>
        <taxon>Eukaryota</taxon>
        <taxon>Metazoa</taxon>
        <taxon>Ecdysozoa</taxon>
        <taxon>Arthropoda</taxon>
        <taxon>Chelicerata</taxon>
        <taxon>Arachnida</taxon>
        <taxon>Acari</taxon>
        <taxon>Acariformes</taxon>
        <taxon>Sarcoptiformes</taxon>
        <taxon>Astigmata</taxon>
        <taxon>Psoroptidia</taxon>
        <taxon>Analgoidea</taxon>
        <taxon>Pyroglyphidae</taxon>
        <taxon>Dermatophagoidinae</taxon>
        <taxon>Dermatophagoides</taxon>
    </lineage>
</organism>
<keyword evidence="1" id="KW-0472">Membrane</keyword>
<evidence type="ECO:0000256" key="1">
    <source>
        <dbReference type="SAM" id="Phobius"/>
    </source>
</evidence>
<name>A0ABQ8J725_DERPT</name>
<comment type="caution">
    <text evidence="2">The sequence shown here is derived from an EMBL/GenBank/DDBJ whole genome shotgun (WGS) entry which is preliminary data.</text>
</comment>
<reference evidence="2 3" key="2">
    <citation type="journal article" date="2022" name="Mol. Biol. Evol.">
        <title>Comparative Genomics Reveals Insights into the Divergent Evolution of Astigmatic Mites and Household Pest Adaptations.</title>
        <authorList>
            <person name="Xiong Q."/>
            <person name="Wan A.T."/>
            <person name="Liu X."/>
            <person name="Fung C.S."/>
            <person name="Xiao X."/>
            <person name="Malainual N."/>
            <person name="Hou J."/>
            <person name="Wang L."/>
            <person name="Wang M."/>
            <person name="Yang K.Y."/>
            <person name="Cui Y."/>
            <person name="Leung E.L."/>
            <person name="Nong W."/>
            <person name="Shin S.K."/>
            <person name="Au S.W."/>
            <person name="Jeong K.Y."/>
            <person name="Chew F.T."/>
            <person name="Hui J.H."/>
            <person name="Leung T.F."/>
            <person name="Tungtrongchitr A."/>
            <person name="Zhong N."/>
            <person name="Liu Z."/>
            <person name="Tsui S.K."/>
        </authorList>
    </citation>
    <scope>NUCLEOTIDE SEQUENCE [LARGE SCALE GENOMIC DNA]</scope>
    <source>
        <strain evidence="2">Derp</strain>
    </source>
</reference>
<feature type="transmembrane region" description="Helical" evidence="1">
    <location>
        <begin position="67"/>
        <end position="86"/>
    </location>
</feature>
<evidence type="ECO:0000313" key="3">
    <source>
        <dbReference type="Proteomes" id="UP000887458"/>
    </source>
</evidence>
<protein>
    <recommendedName>
        <fullName evidence="4">Odorant receptor</fullName>
    </recommendedName>
</protein>
<dbReference type="Proteomes" id="UP000887458">
    <property type="component" value="Unassembled WGS sequence"/>
</dbReference>
<feature type="transmembrane region" description="Helical" evidence="1">
    <location>
        <begin position="436"/>
        <end position="458"/>
    </location>
</feature>
<proteinExistence type="predicted"/>
<sequence length="462" mass="55515">MKSHLYKYRKLLTNLSIKMLMNGPIRQENYLFGFDHLNRKQFNHLYEKYQQVKHNEWCTIQNLQTKISLIILIFFSIRSLYIMITINNDHDDNDTEQPIICTILGSIFNLANASRYHCETIVFLISTLSISEWLILYSTKKFNFFFKLNTIYWTQIYDPYDQQQQQQQIIDHHQSSNDNHSNNRLNRSKIQMIGIKELKKIKKLQLRIRLFFNYYLYSISAITIIVFITSQTILITSDPLKNNYHLFNYSKFYYTIYTLIISLLWSIWSYYCVCITNGMLSSFPIAATILKYKIMITIDRYNQYQQMIMIDLENSIRLFRMNEESIVLKYLYHINELINEIWFQNQFWSRHIVIVHIFLVIIIGKCLFVIFLTKAMLFLRIFFGMVLIVALFGQMMCLQPASTVYNQIQRFQQIQSIFVQPKFHLSNVGFTLIDGIIIRSIMIEVAIYRMMWMFFLIVQNLR</sequence>
<feature type="transmembrane region" description="Helical" evidence="1">
    <location>
        <begin position="377"/>
        <end position="398"/>
    </location>
</feature>
<evidence type="ECO:0008006" key="4">
    <source>
        <dbReference type="Google" id="ProtNLM"/>
    </source>
</evidence>
<evidence type="ECO:0000313" key="2">
    <source>
        <dbReference type="EMBL" id="KAH9418347.1"/>
    </source>
</evidence>
<keyword evidence="1" id="KW-1133">Transmembrane helix</keyword>
<dbReference type="EMBL" id="NJHN03000064">
    <property type="protein sequence ID" value="KAH9418347.1"/>
    <property type="molecule type" value="Genomic_DNA"/>
</dbReference>
<keyword evidence="3" id="KW-1185">Reference proteome</keyword>